<comment type="caution">
    <text evidence="2">The sequence shown here is derived from an EMBL/GenBank/DDBJ whole genome shotgun (WGS) entry which is preliminary data.</text>
</comment>
<keyword evidence="3" id="KW-1185">Reference proteome</keyword>
<dbReference type="GO" id="GO:0016020">
    <property type="term" value="C:membrane"/>
    <property type="evidence" value="ECO:0007669"/>
    <property type="project" value="TreeGrafter"/>
</dbReference>
<accession>A0AAV9X8Z9</accession>
<dbReference type="InterPro" id="IPR038872">
    <property type="entry name" value="Put_GTT3"/>
</dbReference>
<evidence type="ECO:0000313" key="3">
    <source>
        <dbReference type="Proteomes" id="UP001365542"/>
    </source>
</evidence>
<dbReference type="PANTHER" id="PTHR41807:SF1">
    <property type="entry name" value="GLUTATHIONE TRANSFERASE 3"/>
    <property type="match status" value="1"/>
</dbReference>
<dbReference type="PANTHER" id="PTHR41807">
    <property type="entry name" value="GLUTATHIONE TRANSFERASE 3"/>
    <property type="match status" value="1"/>
</dbReference>
<feature type="region of interest" description="Disordered" evidence="1">
    <location>
        <begin position="69"/>
        <end position="114"/>
    </location>
</feature>
<protein>
    <recommendedName>
        <fullName evidence="4">SAP domain-containing protein</fullName>
    </recommendedName>
</protein>
<evidence type="ECO:0008006" key="4">
    <source>
        <dbReference type="Google" id="ProtNLM"/>
    </source>
</evidence>
<evidence type="ECO:0000256" key="1">
    <source>
        <dbReference type="SAM" id="MobiDB-lite"/>
    </source>
</evidence>
<name>A0AAV9X8Z9_9PEZI</name>
<gene>
    <name evidence="2" type="ORF">TWF694_011818</name>
</gene>
<dbReference type="Proteomes" id="UP001365542">
    <property type="component" value="Unassembled WGS sequence"/>
</dbReference>
<sequence>MSNYFGKLNKSELASYARPLGINPAIRKQDLIDQIEEAAINRRGSLEKDTLALFQDYYDTLPDSPATAVVVRATTPRSTVKRRSRYSKAPEDDEDRDRDQSSEPPSADVVTPAAKKVVKAVRSTRKSAASALRSAPVPAAPELPASPTTPIVEPPSIEVEPMHPLSPGQLAASIPVKNFSLNAIGEAVSSWFAAAAQTTGLWEHVDYARETLSDPRAIHAIIASYEFAWLCHDLIPWENVAVPVPAAEIPYLGYSTGPATIRIPDLFILLSWNLFWAPIAYWFTLGVSFPLMSSYFVNIRKKSTYDPLTFSISKALIAYLVYNKQIIRADIPPFFTPGTSHVVNEIVGAETPLIGAGVGGLLTLWEAIISRR</sequence>
<organism evidence="2 3">
    <name type="scientific">Orbilia ellipsospora</name>
    <dbReference type="NCBI Taxonomy" id="2528407"/>
    <lineage>
        <taxon>Eukaryota</taxon>
        <taxon>Fungi</taxon>
        <taxon>Dikarya</taxon>
        <taxon>Ascomycota</taxon>
        <taxon>Pezizomycotina</taxon>
        <taxon>Orbiliomycetes</taxon>
        <taxon>Orbiliales</taxon>
        <taxon>Orbiliaceae</taxon>
        <taxon>Orbilia</taxon>
    </lineage>
</organism>
<dbReference type="AlphaFoldDB" id="A0AAV9X8Z9"/>
<dbReference type="EMBL" id="JAVHJO010000009">
    <property type="protein sequence ID" value="KAK6537644.1"/>
    <property type="molecule type" value="Genomic_DNA"/>
</dbReference>
<reference evidence="2 3" key="1">
    <citation type="submission" date="2019-10" db="EMBL/GenBank/DDBJ databases">
        <authorList>
            <person name="Palmer J.M."/>
        </authorList>
    </citation>
    <scope>NUCLEOTIDE SEQUENCE [LARGE SCALE GENOMIC DNA]</scope>
    <source>
        <strain evidence="2 3">TWF694</strain>
    </source>
</reference>
<evidence type="ECO:0000313" key="2">
    <source>
        <dbReference type="EMBL" id="KAK6537644.1"/>
    </source>
</evidence>
<feature type="region of interest" description="Disordered" evidence="1">
    <location>
        <begin position="129"/>
        <end position="148"/>
    </location>
</feature>
<proteinExistence type="predicted"/>